<dbReference type="InterPro" id="IPR042087">
    <property type="entry name" value="DNA_pol_B_thumb"/>
</dbReference>
<dbReference type="PANTHER" id="PTHR10322">
    <property type="entry name" value="DNA POLYMERASE CATALYTIC SUBUNIT"/>
    <property type="match status" value="1"/>
</dbReference>
<evidence type="ECO:0000256" key="3">
    <source>
        <dbReference type="ARBA" id="ARBA00022695"/>
    </source>
</evidence>
<evidence type="ECO:0000313" key="8">
    <source>
        <dbReference type="EMBL" id="KAK5278014.1"/>
    </source>
</evidence>
<evidence type="ECO:0000256" key="6">
    <source>
        <dbReference type="ARBA" id="ARBA00049244"/>
    </source>
</evidence>
<evidence type="ECO:0000256" key="2">
    <source>
        <dbReference type="ARBA" id="ARBA00022679"/>
    </source>
</evidence>
<evidence type="ECO:0000313" key="9">
    <source>
        <dbReference type="Proteomes" id="UP001357485"/>
    </source>
</evidence>
<feature type="domain" description="DNA-directed DNA polymerase family B multifunctional" evidence="7">
    <location>
        <begin position="1"/>
        <end position="208"/>
    </location>
</feature>
<evidence type="ECO:0000256" key="4">
    <source>
        <dbReference type="ARBA" id="ARBA00022932"/>
    </source>
</evidence>
<name>A0ABR0M329_9PEZI</name>
<keyword evidence="5" id="KW-0238">DNA-binding</keyword>
<organism evidence="8 9">
    <name type="scientific">Cryomyces antarcticus</name>
    <dbReference type="NCBI Taxonomy" id="329879"/>
    <lineage>
        <taxon>Eukaryota</taxon>
        <taxon>Fungi</taxon>
        <taxon>Dikarya</taxon>
        <taxon>Ascomycota</taxon>
        <taxon>Pezizomycotina</taxon>
        <taxon>Dothideomycetes</taxon>
        <taxon>Dothideomycetes incertae sedis</taxon>
        <taxon>Cryomyces</taxon>
    </lineage>
</organism>
<dbReference type="InterPro" id="IPR006134">
    <property type="entry name" value="DNA-dir_DNA_pol_B_multi_dom"/>
</dbReference>
<dbReference type="Gene3D" id="3.90.1600.10">
    <property type="entry name" value="Palm domain of DNA polymerase"/>
    <property type="match status" value="1"/>
</dbReference>
<dbReference type="InterPro" id="IPR043502">
    <property type="entry name" value="DNA/RNA_pol_sf"/>
</dbReference>
<dbReference type="Pfam" id="PF00136">
    <property type="entry name" value="DNA_pol_B"/>
    <property type="match status" value="1"/>
</dbReference>
<dbReference type="InterPro" id="IPR050240">
    <property type="entry name" value="DNA_pol_type-B"/>
</dbReference>
<evidence type="ECO:0000256" key="1">
    <source>
        <dbReference type="ARBA" id="ARBA00012417"/>
    </source>
</evidence>
<reference evidence="8 9" key="1">
    <citation type="submission" date="2023-08" db="EMBL/GenBank/DDBJ databases">
        <title>Black Yeasts Isolated from many extreme environments.</title>
        <authorList>
            <person name="Coleine C."/>
            <person name="Stajich J.E."/>
            <person name="Selbmann L."/>
        </authorList>
    </citation>
    <scope>NUCLEOTIDE SEQUENCE [LARGE SCALE GENOMIC DNA]</scope>
    <source>
        <strain evidence="8 9">CCFEE 536</strain>
    </source>
</reference>
<gene>
    <name evidence="8" type="primary">POL3_4</name>
    <name evidence="8" type="ORF">LTR16_009088</name>
</gene>
<dbReference type="Proteomes" id="UP001357485">
    <property type="component" value="Unassembled WGS sequence"/>
</dbReference>
<dbReference type="GO" id="GO:0003887">
    <property type="term" value="F:DNA-directed DNA polymerase activity"/>
    <property type="evidence" value="ECO:0007669"/>
    <property type="project" value="UniProtKB-KW"/>
</dbReference>
<accession>A0ABR0M329</accession>
<dbReference type="Gene3D" id="1.10.132.60">
    <property type="entry name" value="DNA polymerase family B, C-terminal domain"/>
    <property type="match status" value="1"/>
</dbReference>
<dbReference type="EMBL" id="JAVRRA010002296">
    <property type="protein sequence ID" value="KAK5278014.1"/>
    <property type="molecule type" value="Genomic_DNA"/>
</dbReference>
<keyword evidence="4 8" id="KW-0239">DNA-directed DNA polymerase</keyword>
<sequence>MVKFGPNDLTKVMELGEEAAGYVSAKFIKPIKLEFEKVYYPYLLINKKRYAGLYWTNPNKYDKMDSKGIETVRRDNCRMVQTVIETSLRMLLIDRDVQGAQDYVKDTISDLLQNKIDMSLLVITKALTKNDYAAKQAHVELAERMKKRDAGSAPALGDRVAYVIVKGAGGSKNYEKSEDPIFVLENNIPIDTKYYLDNQLAKPLGRIF</sequence>
<keyword evidence="2 8" id="KW-0808">Transferase</keyword>
<evidence type="ECO:0000256" key="5">
    <source>
        <dbReference type="ARBA" id="ARBA00023125"/>
    </source>
</evidence>
<dbReference type="PANTHER" id="PTHR10322:SF23">
    <property type="entry name" value="DNA POLYMERASE DELTA CATALYTIC SUBUNIT"/>
    <property type="match status" value="1"/>
</dbReference>
<dbReference type="SUPFAM" id="SSF56672">
    <property type="entry name" value="DNA/RNA polymerases"/>
    <property type="match status" value="1"/>
</dbReference>
<comment type="caution">
    <text evidence="8">The sequence shown here is derived from an EMBL/GenBank/DDBJ whole genome shotgun (WGS) entry which is preliminary data.</text>
</comment>
<protein>
    <recommendedName>
        <fullName evidence="1">DNA-directed DNA polymerase</fullName>
        <ecNumber evidence="1">2.7.7.7</ecNumber>
    </recommendedName>
</protein>
<keyword evidence="9" id="KW-1185">Reference proteome</keyword>
<feature type="non-terminal residue" evidence="8">
    <location>
        <position position="208"/>
    </location>
</feature>
<keyword evidence="3 8" id="KW-0548">Nucleotidyltransferase</keyword>
<proteinExistence type="predicted"/>
<dbReference type="EC" id="2.7.7.7" evidence="1"/>
<dbReference type="InterPro" id="IPR023211">
    <property type="entry name" value="DNA_pol_palm_dom_sf"/>
</dbReference>
<evidence type="ECO:0000259" key="7">
    <source>
        <dbReference type="Pfam" id="PF00136"/>
    </source>
</evidence>
<comment type="catalytic activity">
    <reaction evidence="6">
        <text>DNA(n) + a 2'-deoxyribonucleoside 5'-triphosphate = DNA(n+1) + diphosphate</text>
        <dbReference type="Rhea" id="RHEA:22508"/>
        <dbReference type="Rhea" id="RHEA-COMP:17339"/>
        <dbReference type="Rhea" id="RHEA-COMP:17340"/>
        <dbReference type="ChEBI" id="CHEBI:33019"/>
        <dbReference type="ChEBI" id="CHEBI:61560"/>
        <dbReference type="ChEBI" id="CHEBI:173112"/>
        <dbReference type="EC" id="2.7.7.7"/>
    </reaction>
</comment>